<reference evidence="1" key="1">
    <citation type="submission" date="2021-06" db="EMBL/GenBank/DDBJ databases">
        <authorList>
            <person name="Kallberg Y."/>
            <person name="Tangrot J."/>
            <person name="Rosling A."/>
        </authorList>
    </citation>
    <scope>NUCLEOTIDE SEQUENCE</scope>
    <source>
        <strain evidence="1">AU212A</strain>
    </source>
</reference>
<protein>
    <submittedName>
        <fullName evidence="1">11565_t:CDS:1</fullName>
    </submittedName>
</protein>
<sequence length="111" mass="13117">MENFNIQIIDRIETIYEEDLECLERLESYKSYETIEYLTLDEDSDNVEYNSTTIYKINNNENTVTYFTKELIAKIVNHILTPIEYPATSPEGVAYIFNIENWEKPLAAFKD</sequence>
<name>A0ACA9NRE7_9GLOM</name>
<accession>A0ACA9NRE7</accession>
<dbReference type="EMBL" id="CAJVPM010026908">
    <property type="protein sequence ID" value="CAG8663976.1"/>
    <property type="molecule type" value="Genomic_DNA"/>
</dbReference>
<comment type="caution">
    <text evidence="1">The sequence shown here is derived from an EMBL/GenBank/DDBJ whole genome shotgun (WGS) entry which is preliminary data.</text>
</comment>
<evidence type="ECO:0000313" key="2">
    <source>
        <dbReference type="Proteomes" id="UP000789860"/>
    </source>
</evidence>
<keyword evidence="2" id="KW-1185">Reference proteome</keyword>
<gene>
    <name evidence="1" type="ORF">SCALOS_LOCUS9134</name>
</gene>
<organism evidence="1 2">
    <name type="scientific">Scutellospora calospora</name>
    <dbReference type="NCBI Taxonomy" id="85575"/>
    <lineage>
        <taxon>Eukaryota</taxon>
        <taxon>Fungi</taxon>
        <taxon>Fungi incertae sedis</taxon>
        <taxon>Mucoromycota</taxon>
        <taxon>Glomeromycotina</taxon>
        <taxon>Glomeromycetes</taxon>
        <taxon>Diversisporales</taxon>
        <taxon>Gigasporaceae</taxon>
        <taxon>Scutellospora</taxon>
    </lineage>
</organism>
<feature type="non-terminal residue" evidence="1">
    <location>
        <position position="111"/>
    </location>
</feature>
<dbReference type="Proteomes" id="UP000789860">
    <property type="component" value="Unassembled WGS sequence"/>
</dbReference>
<proteinExistence type="predicted"/>
<evidence type="ECO:0000313" key="1">
    <source>
        <dbReference type="EMBL" id="CAG8663976.1"/>
    </source>
</evidence>